<evidence type="ECO:0000256" key="11">
    <source>
        <dbReference type="RuleBase" id="RU369064"/>
    </source>
</evidence>
<gene>
    <name evidence="13" type="primary">nikE</name>
    <name evidence="13" type="ORF">VQ7734_02033</name>
</gene>
<dbReference type="InterPro" id="IPR050319">
    <property type="entry name" value="ABC_transp_ATP-bind"/>
</dbReference>
<dbReference type="EC" id="7.2.2.11" evidence="11"/>
<keyword evidence="4 11" id="KW-0533">Nickel</keyword>
<dbReference type="PANTHER" id="PTHR43776:SF7">
    <property type="entry name" value="D,D-DIPEPTIDE TRANSPORT ATP-BINDING PROTEIN DDPF-RELATED"/>
    <property type="match status" value="1"/>
</dbReference>
<evidence type="ECO:0000256" key="4">
    <source>
        <dbReference type="ARBA" id="ARBA00022596"/>
    </source>
</evidence>
<dbReference type="InterPro" id="IPR014137">
    <property type="entry name" value="Nickel_NikE"/>
</dbReference>
<dbReference type="EMBL" id="FRFG01000023">
    <property type="protein sequence ID" value="SHO56264.1"/>
    <property type="molecule type" value="Genomic_DNA"/>
</dbReference>
<comment type="similarity">
    <text evidence="11">Belongs to the ABC transporter superfamily. Nickel importer (TC 3.A.1.5.3) family.</text>
</comment>
<dbReference type="GO" id="GO:0005886">
    <property type="term" value="C:plasma membrane"/>
    <property type="evidence" value="ECO:0007669"/>
    <property type="project" value="UniProtKB-SubCell"/>
</dbReference>
<dbReference type="GO" id="GO:0015413">
    <property type="term" value="F:ABC-type nickel transporter activity"/>
    <property type="evidence" value="ECO:0007669"/>
    <property type="project" value="UniProtKB-UniRule"/>
</dbReference>
<evidence type="ECO:0000313" key="14">
    <source>
        <dbReference type="Proteomes" id="UP000184600"/>
    </source>
</evidence>
<reference evidence="14" key="1">
    <citation type="submission" date="2016-12" db="EMBL/GenBank/DDBJ databases">
        <authorList>
            <person name="Rodrigo-Torres L."/>
            <person name="Arahal R.D."/>
            <person name="Lucena T."/>
        </authorList>
    </citation>
    <scope>NUCLEOTIDE SEQUENCE [LARGE SCALE GENOMIC DNA]</scope>
</reference>
<comment type="catalytic activity">
    <reaction evidence="11">
        <text>Ni(2+)(out) + ATP + H2O = Ni(2+)(in) + ADP + phosphate + H(+)</text>
        <dbReference type="Rhea" id="RHEA:15557"/>
        <dbReference type="ChEBI" id="CHEBI:15377"/>
        <dbReference type="ChEBI" id="CHEBI:15378"/>
        <dbReference type="ChEBI" id="CHEBI:30616"/>
        <dbReference type="ChEBI" id="CHEBI:43474"/>
        <dbReference type="ChEBI" id="CHEBI:49786"/>
        <dbReference type="ChEBI" id="CHEBI:456216"/>
        <dbReference type="EC" id="7.2.2.11"/>
    </reaction>
</comment>
<dbReference type="InterPro" id="IPR003439">
    <property type="entry name" value="ABC_transporter-like_ATP-bd"/>
</dbReference>
<evidence type="ECO:0000256" key="5">
    <source>
        <dbReference type="ARBA" id="ARBA00022741"/>
    </source>
</evidence>
<keyword evidence="3 11" id="KW-0997">Cell inner membrane</keyword>
<dbReference type="GO" id="GO:0016151">
    <property type="term" value="F:nickel cation binding"/>
    <property type="evidence" value="ECO:0007669"/>
    <property type="project" value="UniProtKB-UniRule"/>
</dbReference>
<keyword evidence="2 11" id="KW-1003">Cell membrane</keyword>
<dbReference type="OrthoDB" id="9784450at2"/>
<keyword evidence="1 11" id="KW-0813">Transport</keyword>
<evidence type="ECO:0000256" key="6">
    <source>
        <dbReference type="ARBA" id="ARBA00022840"/>
    </source>
</evidence>
<dbReference type="AlphaFoldDB" id="A0A1M7YUC3"/>
<proteinExistence type="inferred from homology"/>
<dbReference type="Gene3D" id="3.40.50.300">
    <property type="entry name" value="P-loop containing nucleotide triphosphate hydrolases"/>
    <property type="match status" value="1"/>
</dbReference>
<organism evidence="13 14">
    <name type="scientific">Vibrio quintilis</name>
    <dbReference type="NCBI Taxonomy" id="1117707"/>
    <lineage>
        <taxon>Bacteria</taxon>
        <taxon>Pseudomonadati</taxon>
        <taxon>Pseudomonadota</taxon>
        <taxon>Gammaproteobacteria</taxon>
        <taxon>Vibrionales</taxon>
        <taxon>Vibrionaceae</taxon>
        <taxon>Vibrio</taxon>
    </lineage>
</organism>
<comment type="subcellular location">
    <subcellularLocation>
        <location evidence="11">Cell inner membrane</location>
        <topology evidence="11">Peripheral membrane protein</topology>
    </subcellularLocation>
</comment>
<name>A0A1M7YUC3_9VIBR</name>
<sequence>MLIEACHLHHTYQRQPLFQRTITRHVLNDINLQIRPGETLALVGGSGSGKSTLARLLCGLEQPSQGKVLYQQQDIAHFTPADKKAFQRDVQMVFQDSFGAADPYFTIAEIIQEPLNYLTSMDEQEKKRRIRELLKLVGLSPADEIKKPHQMSGGQLQRVCLARALAPSPSLIILDESLSGLDRLLQSQLLKYLQQIQQQTGVAYLFITHDLRLVHLFCQHVAVMHQGKIVEQQEVSGRLKFHHPAAKALQDAILPPFPVRSADHTDSHLRE</sequence>
<keyword evidence="7 11" id="KW-1278">Translocase</keyword>
<evidence type="ECO:0000256" key="1">
    <source>
        <dbReference type="ARBA" id="ARBA00022448"/>
    </source>
</evidence>
<protein>
    <recommendedName>
        <fullName evidence="11">Nickel import ATP-binding protein NikE</fullName>
        <ecNumber evidence="11">7.2.2.11</ecNumber>
    </recommendedName>
</protein>
<keyword evidence="6 11" id="KW-0067">ATP-binding</keyword>
<dbReference type="SUPFAM" id="SSF52540">
    <property type="entry name" value="P-loop containing nucleoside triphosphate hydrolases"/>
    <property type="match status" value="1"/>
</dbReference>
<comment type="function">
    <text evidence="11">Part of the ABC transporter complex NikABCDE involved in nickel import. Responsible for energy coupling to the transport system.</text>
</comment>
<evidence type="ECO:0000256" key="8">
    <source>
        <dbReference type="ARBA" id="ARBA00023065"/>
    </source>
</evidence>
<dbReference type="Pfam" id="PF00005">
    <property type="entry name" value="ABC_tran"/>
    <property type="match status" value="1"/>
</dbReference>
<dbReference type="PANTHER" id="PTHR43776">
    <property type="entry name" value="TRANSPORT ATP-BINDING PROTEIN"/>
    <property type="match status" value="1"/>
</dbReference>
<evidence type="ECO:0000256" key="9">
    <source>
        <dbReference type="ARBA" id="ARBA00023112"/>
    </source>
</evidence>
<dbReference type="SMART" id="SM00382">
    <property type="entry name" value="AAA"/>
    <property type="match status" value="1"/>
</dbReference>
<dbReference type="InterPro" id="IPR003593">
    <property type="entry name" value="AAA+_ATPase"/>
</dbReference>
<dbReference type="STRING" id="1117707.VQ7734_02033"/>
<evidence type="ECO:0000256" key="2">
    <source>
        <dbReference type="ARBA" id="ARBA00022475"/>
    </source>
</evidence>
<dbReference type="RefSeq" id="WP_073582068.1">
    <property type="nucleotide sequence ID" value="NZ_AP024897.1"/>
</dbReference>
<dbReference type="PROSITE" id="PS50893">
    <property type="entry name" value="ABC_TRANSPORTER_2"/>
    <property type="match status" value="1"/>
</dbReference>
<dbReference type="InterPro" id="IPR017871">
    <property type="entry name" value="ABC_transporter-like_CS"/>
</dbReference>
<keyword evidence="8 11" id="KW-0406">Ion transport</keyword>
<keyword evidence="14" id="KW-1185">Reference proteome</keyword>
<feature type="domain" description="ABC transporter" evidence="12">
    <location>
        <begin position="12"/>
        <end position="251"/>
    </location>
</feature>
<accession>A0A1M7YUC3</accession>
<dbReference type="CDD" id="cd03257">
    <property type="entry name" value="ABC_NikE_OppD_transporters"/>
    <property type="match status" value="1"/>
</dbReference>
<keyword evidence="9 11" id="KW-0921">Nickel transport</keyword>
<keyword evidence="13" id="KW-0378">Hydrolase</keyword>
<evidence type="ECO:0000256" key="3">
    <source>
        <dbReference type="ARBA" id="ARBA00022519"/>
    </source>
</evidence>
<dbReference type="NCBIfam" id="NF007739">
    <property type="entry name" value="PRK10419.1"/>
    <property type="match status" value="1"/>
</dbReference>
<evidence type="ECO:0000313" key="13">
    <source>
        <dbReference type="EMBL" id="SHO56264.1"/>
    </source>
</evidence>
<evidence type="ECO:0000256" key="10">
    <source>
        <dbReference type="ARBA" id="ARBA00023136"/>
    </source>
</evidence>
<evidence type="ECO:0000256" key="7">
    <source>
        <dbReference type="ARBA" id="ARBA00022967"/>
    </source>
</evidence>
<keyword evidence="5 11" id="KW-0547">Nucleotide-binding</keyword>
<evidence type="ECO:0000259" key="12">
    <source>
        <dbReference type="PROSITE" id="PS50893"/>
    </source>
</evidence>
<dbReference type="PROSITE" id="PS00211">
    <property type="entry name" value="ABC_TRANSPORTER_1"/>
    <property type="match status" value="1"/>
</dbReference>
<keyword evidence="10 11" id="KW-0472">Membrane</keyword>
<dbReference type="Proteomes" id="UP000184600">
    <property type="component" value="Unassembled WGS sequence"/>
</dbReference>
<dbReference type="InterPro" id="IPR027417">
    <property type="entry name" value="P-loop_NTPase"/>
</dbReference>
<comment type="subunit">
    <text evidence="11">The complex is composed of two ATP-binding proteins (NikD and NikE), two transmembrane proteins (NikB and NikC) and a solute-binding protein (NikA).</text>
</comment>
<dbReference type="GO" id="GO:0005524">
    <property type="term" value="F:ATP binding"/>
    <property type="evidence" value="ECO:0007669"/>
    <property type="project" value="UniProtKB-UniRule"/>
</dbReference>
<dbReference type="GO" id="GO:0016887">
    <property type="term" value="F:ATP hydrolysis activity"/>
    <property type="evidence" value="ECO:0007669"/>
    <property type="project" value="InterPro"/>
</dbReference>
<dbReference type="NCBIfam" id="TIGR02769">
    <property type="entry name" value="nickel_nikE"/>
    <property type="match status" value="1"/>
</dbReference>